<evidence type="ECO:0000313" key="5">
    <source>
        <dbReference type="Proteomes" id="UP000051302"/>
    </source>
</evidence>
<dbReference type="NCBIfam" id="TIGR01554">
    <property type="entry name" value="major_cap_HK97"/>
    <property type="match status" value="1"/>
</dbReference>
<feature type="domain" description="Phage capsid-like C-terminal" evidence="3">
    <location>
        <begin position="20"/>
        <end position="293"/>
    </location>
</feature>
<comment type="caution">
    <text evidence="4">The sequence shown here is derived from an EMBL/GenBank/DDBJ whole genome shotgun (WGS) entry which is preliminary data.</text>
</comment>
<dbReference type="Proteomes" id="UP000051302">
    <property type="component" value="Unassembled WGS sequence"/>
</dbReference>
<dbReference type="SUPFAM" id="SSF56563">
    <property type="entry name" value="Major capsid protein gp5"/>
    <property type="match status" value="1"/>
</dbReference>
<dbReference type="InterPro" id="IPR054612">
    <property type="entry name" value="Phage_capsid-like_C"/>
</dbReference>
<evidence type="ECO:0000313" key="4">
    <source>
        <dbReference type="EMBL" id="KRM18461.1"/>
    </source>
</evidence>
<evidence type="ECO:0000259" key="3">
    <source>
        <dbReference type="Pfam" id="PF05065"/>
    </source>
</evidence>
<gene>
    <name evidence="4" type="ORF">FD31_GL001009</name>
</gene>
<name>A0A0R1WLU3_9LACO</name>
<dbReference type="Pfam" id="PF05065">
    <property type="entry name" value="Phage_capsid"/>
    <property type="match status" value="1"/>
</dbReference>
<comment type="subcellular location">
    <subcellularLocation>
        <location evidence="1">Virion</location>
    </subcellularLocation>
</comment>
<dbReference type="STRING" id="1423774.FD31_GL001009"/>
<evidence type="ECO:0000256" key="2">
    <source>
        <dbReference type="SAM" id="MobiDB-lite"/>
    </source>
</evidence>
<dbReference type="RefSeq" id="WP_083483553.1">
    <property type="nucleotide sequence ID" value="NZ_AZFV01000002.1"/>
</dbReference>
<evidence type="ECO:0000256" key="1">
    <source>
        <dbReference type="ARBA" id="ARBA00004328"/>
    </source>
</evidence>
<dbReference type="PATRIC" id="fig|1423774.3.peg.1052"/>
<reference evidence="4 5" key="1">
    <citation type="journal article" date="2015" name="Genome Announc.">
        <title>Expanding the biotechnology potential of lactobacilli through comparative genomics of 213 strains and associated genera.</title>
        <authorList>
            <person name="Sun Z."/>
            <person name="Harris H.M."/>
            <person name="McCann A."/>
            <person name="Guo C."/>
            <person name="Argimon S."/>
            <person name="Zhang W."/>
            <person name="Yang X."/>
            <person name="Jeffery I.B."/>
            <person name="Cooney J.C."/>
            <person name="Kagawa T.F."/>
            <person name="Liu W."/>
            <person name="Song Y."/>
            <person name="Salvetti E."/>
            <person name="Wrobel A."/>
            <person name="Rasinkangas P."/>
            <person name="Parkhill J."/>
            <person name="Rea M.C."/>
            <person name="O'Sullivan O."/>
            <person name="Ritari J."/>
            <person name="Douillard F.P."/>
            <person name="Paul Ross R."/>
            <person name="Yang R."/>
            <person name="Briner A.E."/>
            <person name="Felis G.E."/>
            <person name="de Vos W.M."/>
            <person name="Barrangou R."/>
            <person name="Klaenhammer T.R."/>
            <person name="Caufield P.W."/>
            <person name="Cui Y."/>
            <person name="Zhang H."/>
            <person name="O'Toole P.W."/>
        </authorList>
    </citation>
    <scope>NUCLEOTIDE SEQUENCE [LARGE SCALE GENOMIC DNA]</scope>
    <source>
        <strain evidence="4 5">DSM 16982</strain>
    </source>
</reference>
<accession>A0A0R1WLU3</accession>
<dbReference type="Gene3D" id="3.30.2400.10">
    <property type="entry name" value="Major capsid protein gp5"/>
    <property type="match status" value="1"/>
</dbReference>
<dbReference type="AlphaFoldDB" id="A0A0R1WLU3"/>
<sequence length="336" mass="36403">MAVTFDPDNVTMQDAKTGEVPANLTDEIITSVKTGSAIMQLAKAIPMTKPKERFTFMTGVGAYWVEEGQKIQTSKPTFLEAWIEAHKMGVIIPTTKENLNYTVTNFFELMKAEIAESFAKKFDQSALFGTDSPFPQSVLGSAALAEQVTSETKNKYDDVSGALAFLEGQDLDANAIAAPRSQKVKYRATKDGNGNPIFNDAHGSSTADLLGLPIGWASRGSWDKTKATEILADWDKVRYGILGGIKYEILTEATLSINDEDGHPINLAERDMAAIKATFTPAFMVFQDEAVSAIVPSGVTPEKNKQNARQKVNKKNNDEETTSNTPAGDSGTGTTK</sequence>
<keyword evidence="5" id="KW-1185">Reference proteome</keyword>
<proteinExistence type="predicted"/>
<feature type="region of interest" description="Disordered" evidence="2">
    <location>
        <begin position="297"/>
        <end position="336"/>
    </location>
</feature>
<dbReference type="InterPro" id="IPR024455">
    <property type="entry name" value="Phage_capsid"/>
</dbReference>
<protein>
    <submittedName>
        <fullName evidence="4">Phage capsid family protein</fullName>
    </submittedName>
</protein>
<dbReference type="EMBL" id="AZFV01000002">
    <property type="protein sequence ID" value="KRM18461.1"/>
    <property type="molecule type" value="Genomic_DNA"/>
</dbReference>
<organism evidence="4 5">
    <name type="scientific">Companilactobacillus nantensis DSM 16982</name>
    <dbReference type="NCBI Taxonomy" id="1423774"/>
    <lineage>
        <taxon>Bacteria</taxon>
        <taxon>Bacillati</taxon>
        <taxon>Bacillota</taxon>
        <taxon>Bacilli</taxon>
        <taxon>Lactobacillales</taxon>
        <taxon>Lactobacillaceae</taxon>
        <taxon>Companilactobacillus</taxon>
    </lineage>
</organism>
<feature type="compositionally biased region" description="Polar residues" evidence="2">
    <location>
        <begin position="322"/>
        <end position="336"/>
    </location>
</feature>